<accession>A0A8J3PR87</accession>
<evidence type="ECO:0000313" key="3">
    <source>
        <dbReference type="Proteomes" id="UP000630097"/>
    </source>
</evidence>
<sequence>MPGIARGNATACGSPPSAAPLIDGPPGYGRPSNLGLCRAKYLSRGYLGSSSMLSGRAVAPVPVSVGRGPVWQCSSRAPAAPPEWRALATKIPAAAPTDTAGLGKA</sequence>
<feature type="region of interest" description="Disordered" evidence="1">
    <location>
        <begin position="1"/>
        <end position="25"/>
    </location>
</feature>
<dbReference type="Proteomes" id="UP000630097">
    <property type="component" value="Unassembled WGS sequence"/>
</dbReference>
<comment type="caution">
    <text evidence="2">The sequence shown here is derived from an EMBL/GenBank/DDBJ whole genome shotgun (WGS) entry which is preliminary data.</text>
</comment>
<organism evidence="2 3">
    <name type="scientific">Planotetraspora kaengkrachanensis</name>
    <dbReference type="NCBI Taxonomy" id="575193"/>
    <lineage>
        <taxon>Bacteria</taxon>
        <taxon>Bacillati</taxon>
        <taxon>Actinomycetota</taxon>
        <taxon>Actinomycetes</taxon>
        <taxon>Streptosporangiales</taxon>
        <taxon>Streptosporangiaceae</taxon>
        <taxon>Planotetraspora</taxon>
    </lineage>
</organism>
<reference evidence="2 3" key="1">
    <citation type="submission" date="2021-01" db="EMBL/GenBank/DDBJ databases">
        <title>Whole genome shotgun sequence of Planotetraspora kaengkrachanensis NBRC 104272.</title>
        <authorList>
            <person name="Komaki H."/>
            <person name="Tamura T."/>
        </authorList>
    </citation>
    <scope>NUCLEOTIDE SEQUENCE [LARGE SCALE GENOMIC DNA]</scope>
    <source>
        <strain evidence="2 3">NBRC 104272</strain>
    </source>
</reference>
<dbReference type="AlphaFoldDB" id="A0A8J3PR87"/>
<proteinExistence type="predicted"/>
<evidence type="ECO:0000256" key="1">
    <source>
        <dbReference type="SAM" id="MobiDB-lite"/>
    </source>
</evidence>
<dbReference type="EMBL" id="BONV01000009">
    <property type="protein sequence ID" value="GIG79561.1"/>
    <property type="molecule type" value="Genomic_DNA"/>
</dbReference>
<protein>
    <submittedName>
        <fullName evidence="2">Uncharacterized protein</fullName>
    </submittedName>
</protein>
<gene>
    <name evidence="2" type="ORF">Pka01_26880</name>
</gene>
<name>A0A8J3PR87_9ACTN</name>
<evidence type="ECO:0000313" key="2">
    <source>
        <dbReference type="EMBL" id="GIG79561.1"/>
    </source>
</evidence>
<keyword evidence="3" id="KW-1185">Reference proteome</keyword>